<dbReference type="AlphaFoldDB" id="A0A5B7FGB3"/>
<name>A0A5B7FGB3_PORTR</name>
<evidence type="ECO:0000313" key="1">
    <source>
        <dbReference type="EMBL" id="MPC46311.1"/>
    </source>
</evidence>
<keyword evidence="2" id="KW-1185">Reference proteome</keyword>
<gene>
    <name evidence="1" type="ORF">E2C01_040027</name>
</gene>
<reference evidence="1 2" key="1">
    <citation type="submission" date="2019-05" db="EMBL/GenBank/DDBJ databases">
        <title>Another draft genome of Portunus trituberculatus and its Hox gene families provides insights of decapod evolution.</title>
        <authorList>
            <person name="Jeong J.-H."/>
            <person name="Song I."/>
            <person name="Kim S."/>
            <person name="Choi T."/>
            <person name="Kim D."/>
            <person name="Ryu S."/>
            <person name="Kim W."/>
        </authorList>
    </citation>
    <scope>NUCLEOTIDE SEQUENCE [LARGE SCALE GENOMIC DNA]</scope>
    <source>
        <tissue evidence="1">Muscle</tissue>
    </source>
</reference>
<evidence type="ECO:0000313" key="2">
    <source>
        <dbReference type="Proteomes" id="UP000324222"/>
    </source>
</evidence>
<proteinExistence type="predicted"/>
<comment type="caution">
    <text evidence="1">The sequence shown here is derived from an EMBL/GenBank/DDBJ whole genome shotgun (WGS) entry which is preliminary data.</text>
</comment>
<dbReference type="EMBL" id="VSRR010007145">
    <property type="protein sequence ID" value="MPC46311.1"/>
    <property type="molecule type" value="Genomic_DNA"/>
</dbReference>
<organism evidence="1 2">
    <name type="scientific">Portunus trituberculatus</name>
    <name type="common">Swimming crab</name>
    <name type="synonym">Neptunus trituberculatus</name>
    <dbReference type="NCBI Taxonomy" id="210409"/>
    <lineage>
        <taxon>Eukaryota</taxon>
        <taxon>Metazoa</taxon>
        <taxon>Ecdysozoa</taxon>
        <taxon>Arthropoda</taxon>
        <taxon>Crustacea</taxon>
        <taxon>Multicrustacea</taxon>
        <taxon>Malacostraca</taxon>
        <taxon>Eumalacostraca</taxon>
        <taxon>Eucarida</taxon>
        <taxon>Decapoda</taxon>
        <taxon>Pleocyemata</taxon>
        <taxon>Brachyura</taxon>
        <taxon>Eubrachyura</taxon>
        <taxon>Portunoidea</taxon>
        <taxon>Portunidae</taxon>
        <taxon>Portuninae</taxon>
        <taxon>Portunus</taxon>
    </lineage>
</organism>
<dbReference type="Proteomes" id="UP000324222">
    <property type="component" value="Unassembled WGS sequence"/>
</dbReference>
<accession>A0A5B7FGB3</accession>
<sequence length="97" mass="10781">MSNTYFTVSLSFQHTSNNSDSVVKQQIAMTLLMALSKLSRTIRIINNKTKKRSLPRLMIFPLARNLKASLLFTPGNRKRLLLAPHPGLGGMGQGLID</sequence>
<protein>
    <submittedName>
        <fullName evidence="1">Uncharacterized protein</fullName>
    </submittedName>
</protein>